<dbReference type="Pfam" id="PF07839">
    <property type="entry name" value="CaM_binding"/>
    <property type="match status" value="1"/>
</dbReference>
<dbReference type="Proteomes" id="UP000828251">
    <property type="component" value="Unassembled WGS sequence"/>
</dbReference>
<dbReference type="SMART" id="SM01054">
    <property type="entry name" value="CaM_binding"/>
    <property type="match status" value="1"/>
</dbReference>
<reference evidence="3 4" key="1">
    <citation type="journal article" date="2021" name="Plant Biotechnol. J.">
        <title>Multi-omics assisted identification of the key and species-specific regulatory components of drought-tolerant mechanisms in Gossypium stocksii.</title>
        <authorList>
            <person name="Yu D."/>
            <person name="Ke L."/>
            <person name="Zhang D."/>
            <person name="Wu Y."/>
            <person name="Sun Y."/>
            <person name="Mei J."/>
            <person name="Sun J."/>
            <person name="Sun Y."/>
        </authorList>
    </citation>
    <scope>NUCLEOTIDE SEQUENCE [LARGE SCALE GENOMIC DNA]</scope>
    <source>
        <strain evidence="4">cv. E1</strain>
        <tissue evidence="3">Leaf</tissue>
    </source>
</reference>
<evidence type="ECO:0000313" key="3">
    <source>
        <dbReference type="EMBL" id="KAH1092253.1"/>
    </source>
</evidence>
<dbReference type="InterPro" id="IPR012417">
    <property type="entry name" value="CaM-bd_dom_pln"/>
</dbReference>
<dbReference type="EMBL" id="JAIQCV010000006">
    <property type="protein sequence ID" value="KAH1092253.1"/>
    <property type="molecule type" value="Genomic_DNA"/>
</dbReference>
<dbReference type="InterPro" id="IPR036047">
    <property type="entry name" value="F-box-like_dom_sf"/>
</dbReference>
<dbReference type="PANTHER" id="PTHR31348">
    <property type="entry name" value="EID1-LIKE F-BOX PROTEIN 2-RELATED"/>
    <property type="match status" value="1"/>
</dbReference>
<evidence type="ECO:0000256" key="1">
    <source>
        <dbReference type="SAM" id="MobiDB-lite"/>
    </source>
</evidence>
<dbReference type="AlphaFoldDB" id="A0A9D3VTC9"/>
<feature type="region of interest" description="Disordered" evidence="1">
    <location>
        <begin position="339"/>
        <end position="367"/>
    </location>
</feature>
<feature type="compositionally biased region" description="Basic and acidic residues" evidence="1">
    <location>
        <begin position="139"/>
        <end position="154"/>
    </location>
</feature>
<organism evidence="3 4">
    <name type="scientific">Gossypium stocksii</name>
    <dbReference type="NCBI Taxonomy" id="47602"/>
    <lineage>
        <taxon>Eukaryota</taxon>
        <taxon>Viridiplantae</taxon>
        <taxon>Streptophyta</taxon>
        <taxon>Embryophyta</taxon>
        <taxon>Tracheophyta</taxon>
        <taxon>Spermatophyta</taxon>
        <taxon>Magnoliopsida</taxon>
        <taxon>eudicotyledons</taxon>
        <taxon>Gunneridae</taxon>
        <taxon>Pentapetalae</taxon>
        <taxon>rosids</taxon>
        <taxon>malvids</taxon>
        <taxon>Malvales</taxon>
        <taxon>Malvaceae</taxon>
        <taxon>Malvoideae</taxon>
        <taxon>Gossypium</taxon>
    </lineage>
</organism>
<feature type="compositionally biased region" description="Basic and acidic residues" evidence="1">
    <location>
        <begin position="77"/>
        <end position="86"/>
    </location>
</feature>
<dbReference type="SUPFAM" id="SSF81383">
    <property type="entry name" value="F-box domain"/>
    <property type="match status" value="1"/>
</dbReference>
<feature type="region of interest" description="Disordered" evidence="1">
    <location>
        <begin position="1"/>
        <end position="165"/>
    </location>
</feature>
<dbReference type="GO" id="GO:0005516">
    <property type="term" value="F:calmodulin binding"/>
    <property type="evidence" value="ECO:0007669"/>
    <property type="project" value="InterPro"/>
</dbReference>
<feature type="compositionally biased region" description="Low complexity" evidence="1">
    <location>
        <begin position="101"/>
        <end position="117"/>
    </location>
</feature>
<evidence type="ECO:0000259" key="2">
    <source>
        <dbReference type="SMART" id="SM01054"/>
    </source>
</evidence>
<comment type="caution">
    <text evidence="3">The sequence shown here is derived from an EMBL/GenBank/DDBJ whole genome shotgun (WGS) entry which is preliminary data.</text>
</comment>
<sequence>MAAESVGSSRTPEISGINGGDSRRSSLSCPSNNKERTLSLYRRASTGSCHDICKPKKKHESEEKAPKLPFPKRITKKAFDEPKLFENLELPPKKKIVKPETSTNSPSGSSSGVNKVVSMKEKASMAKVKAKYPPNSRRHSIDTTDVAHFEDKKTSMTKLKSSPKLKPDVFDAGKVVKQDRSLPSKKVPSKANERSCYKRSITCLKPKNQAERKSGIDDMKTGKRNVMKEFAASRKASLTGGTGLTTRKYRSLKVVPKQKDRNKVENGETEQLLDEHDTLQEKTLYVIKLETENMMLESDKNENCAAELSPPIVDESVYAVTKVDHDSVTEYGEDKTVNTEAADNSNNNDPLRLKSGGGRETDGDTNDIVSRHKDVQGKIDGKGLFNNVIKETANKLVETQKNRVMAIVGAFETAISLQDSKPLSNVASWTYDHCFFCTYQVGDDTMILTKQYRCVHSSSCQCTKGHLSEDVIFLVFQQLNWNPKLIAALSCVCKWFDDLAKRVLWKEFCKIRAPKMMLDLQSCGSHSVDGNWRALGKLLTYCSGCSGGRLFNSIQIPGHFVYRTRFSRTLGKSFLLPQCRTDVLYVSDPCEHLDQGDDGDVGFFRGVFKSFMVSKVRRMLINRGAQLHPTAVCPYCKAKLWNMLQANMVPLTASCKLGAYEDSIEYYVCLNGHMLGICTLLPLSDSEEASESE</sequence>
<gene>
    <name evidence="3" type="ORF">J1N35_019510</name>
</gene>
<protein>
    <recommendedName>
        <fullName evidence="2">Calmodulin-binding domain-containing protein</fullName>
    </recommendedName>
</protein>
<feature type="compositionally biased region" description="Polar residues" evidence="1">
    <location>
        <begin position="339"/>
        <end position="349"/>
    </location>
</feature>
<name>A0A9D3VTC9_9ROSI</name>
<feature type="compositionally biased region" description="Basic and acidic residues" evidence="1">
    <location>
        <begin position="51"/>
        <end position="66"/>
    </location>
</feature>
<feature type="compositionally biased region" description="Polar residues" evidence="1">
    <location>
        <begin position="1"/>
        <end position="12"/>
    </location>
</feature>
<keyword evidence="4" id="KW-1185">Reference proteome</keyword>
<evidence type="ECO:0000313" key="4">
    <source>
        <dbReference type="Proteomes" id="UP000828251"/>
    </source>
</evidence>
<dbReference type="InterPro" id="IPR040267">
    <property type="entry name" value="EID1-like"/>
</dbReference>
<proteinExistence type="predicted"/>
<feature type="domain" description="Calmodulin-binding" evidence="2">
    <location>
        <begin position="296"/>
        <end position="416"/>
    </location>
</feature>
<accession>A0A9D3VTC9</accession>
<dbReference type="OrthoDB" id="766386at2759"/>
<dbReference type="PANTHER" id="PTHR31348:SF2">
    <property type="entry name" value="EID1-LIKE F-BOX PROTEIN 1"/>
    <property type="match status" value="1"/>
</dbReference>